<reference evidence="1 3" key="2">
    <citation type="journal article" date="2014" name="BMC Genomics">
        <title>An improved genome release (version Mt4.0) for the model legume Medicago truncatula.</title>
        <authorList>
            <person name="Tang H."/>
            <person name="Krishnakumar V."/>
            <person name="Bidwell S."/>
            <person name="Rosen B."/>
            <person name="Chan A."/>
            <person name="Zhou S."/>
            <person name="Gentzbittel L."/>
            <person name="Childs K.L."/>
            <person name="Yandell M."/>
            <person name="Gundlach H."/>
            <person name="Mayer K.F."/>
            <person name="Schwartz D.C."/>
            <person name="Town C.D."/>
        </authorList>
    </citation>
    <scope>GENOME REANNOTATION</scope>
    <source>
        <strain evidence="1">A17</strain>
        <strain evidence="2 3">cv. Jemalong A17</strain>
    </source>
</reference>
<sequence length="80" mass="9486">MTLSKIVEDKLSTTSPPGQNRLSYNGTVNYCTIETTQIWYCDHSLMVLRPFRYGIITILTFKFSKISRWYYDHSNIHYNL</sequence>
<reference evidence="2" key="3">
    <citation type="submission" date="2015-04" db="UniProtKB">
        <authorList>
            <consortium name="EnsemblPlants"/>
        </authorList>
    </citation>
    <scope>IDENTIFICATION</scope>
    <source>
        <strain evidence="2">cv. Jemalong A17</strain>
    </source>
</reference>
<dbReference type="Proteomes" id="UP000002051">
    <property type="component" value="Unassembled WGS sequence"/>
</dbReference>
<protein>
    <submittedName>
        <fullName evidence="1 2">Uncharacterized protein</fullName>
    </submittedName>
</protein>
<keyword evidence="3" id="KW-1185">Reference proteome</keyword>
<gene>
    <name evidence="1" type="ordered locus">MTR_7g446090</name>
</gene>
<evidence type="ECO:0000313" key="3">
    <source>
        <dbReference type="Proteomes" id="UP000002051"/>
    </source>
</evidence>
<dbReference type="AlphaFoldDB" id="A0A072TZV7"/>
<organism evidence="1 3">
    <name type="scientific">Medicago truncatula</name>
    <name type="common">Barrel medic</name>
    <name type="synonym">Medicago tribuloides</name>
    <dbReference type="NCBI Taxonomy" id="3880"/>
    <lineage>
        <taxon>Eukaryota</taxon>
        <taxon>Viridiplantae</taxon>
        <taxon>Streptophyta</taxon>
        <taxon>Embryophyta</taxon>
        <taxon>Tracheophyta</taxon>
        <taxon>Spermatophyta</taxon>
        <taxon>Magnoliopsida</taxon>
        <taxon>eudicotyledons</taxon>
        <taxon>Gunneridae</taxon>
        <taxon>Pentapetalae</taxon>
        <taxon>rosids</taxon>
        <taxon>fabids</taxon>
        <taxon>Fabales</taxon>
        <taxon>Fabaceae</taxon>
        <taxon>Papilionoideae</taxon>
        <taxon>50 kb inversion clade</taxon>
        <taxon>NPAAA clade</taxon>
        <taxon>Hologalegina</taxon>
        <taxon>IRL clade</taxon>
        <taxon>Trifolieae</taxon>
        <taxon>Medicago</taxon>
    </lineage>
</organism>
<dbReference type="HOGENOM" id="CLU_2593446_0_0_1"/>
<accession>A0A072TZV7</accession>
<evidence type="ECO:0000313" key="2">
    <source>
        <dbReference type="EnsemblPlants" id="KEH22388"/>
    </source>
</evidence>
<dbReference type="EMBL" id="CM001223">
    <property type="protein sequence ID" value="KEH22388.1"/>
    <property type="molecule type" value="Genomic_DNA"/>
</dbReference>
<name>A0A072TZV7_MEDTR</name>
<proteinExistence type="predicted"/>
<dbReference type="EnsemblPlants" id="KEH22388">
    <property type="protein sequence ID" value="KEH22388"/>
    <property type="gene ID" value="MTR_7g446090"/>
</dbReference>
<evidence type="ECO:0000313" key="1">
    <source>
        <dbReference type="EMBL" id="KEH22388.1"/>
    </source>
</evidence>
<reference evidence="1 3" key="1">
    <citation type="journal article" date="2011" name="Nature">
        <title>The Medicago genome provides insight into the evolution of rhizobial symbioses.</title>
        <authorList>
            <person name="Young N.D."/>
            <person name="Debelle F."/>
            <person name="Oldroyd G.E."/>
            <person name="Geurts R."/>
            <person name="Cannon S.B."/>
            <person name="Udvardi M.K."/>
            <person name="Benedito V.A."/>
            <person name="Mayer K.F."/>
            <person name="Gouzy J."/>
            <person name="Schoof H."/>
            <person name="Van de Peer Y."/>
            <person name="Proost S."/>
            <person name="Cook D.R."/>
            <person name="Meyers B.C."/>
            <person name="Spannagl M."/>
            <person name="Cheung F."/>
            <person name="De Mita S."/>
            <person name="Krishnakumar V."/>
            <person name="Gundlach H."/>
            <person name="Zhou S."/>
            <person name="Mudge J."/>
            <person name="Bharti A.K."/>
            <person name="Murray J.D."/>
            <person name="Naoumkina M.A."/>
            <person name="Rosen B."/>
            <person name="Silverstein K.A."/>
            <person name="Tang H."/>
            <person name="Rombauts S."/>
            <person name="Zhao P.X."/>
            <person name="Zhou P."/>
            <person name="Barbe V."/>
            <person name="Bardou P."/>
            <person name="Bechner M."/>
            <person name="Bellec A."/>
            <person name="Berger A."/>
            <person name="Berges H."/>
            <person name="Bidwell S."/>
            <person name="Bisseling T."/>
            <person name="Choisne N."/>
            <person name="Couloux A."/>
            <person name="Denny R."/>
            <person name="Deshpande S."/>
            <person name="Dai X."/>
            <person name="Doyle J.J."/>
            <person name="Dudez A.M."/>
            <person name="Farmer A.D."/>
            <person name="Fouteau S."/>
            <person name="Franken C."/>
            <person name="Gibelin C."/>
            <person name="Gish J."/>
            <person name="Goldstein S."/>
            <person name="Gonzalez A.J."/>
            <person name="Green P.J."/>
            <person name="Hallab A."/>
            <person name="Hartog M."/>
            <person name="Hua A."/>
            <person name="Humphray S.J."/>
            <person name="Jeong D.H."/>
            <person name="Jing Y."/>
            <person name="Jocker A."/>
            <person name="Kenton S.M."/>
            <person name="Kim D.J."/>
            <person name="Klee K."/>
            <person name="Lai H."/>
            <person name="Lang C."/>
            <person name="Lin S."/>
            <person name="Macmil S.L."/>
            <person name="Magdelenat G."/>
            <person name="Matthews L."/>
            <person name="McCorrison J."/>
            <person name="Monaghan E.L."/>
            <person name="Mun J.H."/>
            <person name="Najar F.Z."/>
            <person name="Nicholson C."/>
            <person name="Noirot C."/>
            <person name="O'Bleness M."/>
            <person name="Paule C.R."/>
            <person name="Poulain J."/>
            <person name="Prion F."/>
            <person name="Qin B."/>
            <person name="Qu C."/>
            <person name="Retzel E.F."/>
            <person name="Riddle C."/>
            <person name="Sallet E."/>
            <person name="Samain S."/>
            <person name="Samson N."/>
            <person name="Sanders I."/>
            <person name="Saurat O."/>
            <person name="Scarpelli C."/>
            <person name="Schiex T."/>
            <person name="Segurens B."/>
            <person name="Severin A.J."/>
            <person name="Sherrier D.J."/>
            <person name="Shi R."/>
            <person name="Sims S."/>
            <person name="Singer S.R."/>
            <person name="Sinharoy S."/>
            <person name="Sterck L."/>
            <person name="Viollet A."/>
            <person name="Wang B.B."/>
            <person name="Wang K."/>
            <person name="Wang M."/>
            <person name="Wang X."/>
            <person name="Warfsmann J."/>
            <person name="Weissenbach J."/>
            <person name="White D.D."/>
            <person name="White J.D."/>
            <person name="Wiley G.B."/>
            <person name="Wincker P."/>
            <person name="Xing Y."/>
            <person name="Yang L."/>
            <person name="Yao Z."/>
            <person name="Ying F."/>
            <person name="Zhai J."/>
            <person name="Zhou L."/>
            <person name="Zuber A."/>
            <person name="Denarie J."/>
            <person name="Dixon R.A."/>
            <person name="May G.D."/>
            <person name="Schwartz D.C."/>
            <person name="Rogers J."/>
            <person name="Quetier F."/>
            <person name="Town C.D."/>
            <person name="Roe B.A."/>
        </authorList>
    </citation>
    <scope>NUCLEOTIDE SEQUENCE [LARGE SCALE GENOMIC DNA]</scope>
    <source>
        <strain evidence="1">A17</strain>
        <strain evidence="2 3">cv. Jemalong A17</strain>
    </source>
</reference>